<dbReference type="SUPFAM" id="SSF52058">
    <property type="entry name" value="L domain-like"/>
    <property type="match status" value="3"/>
</dbReference>
<keyword evidence="6" id="KW-1185">Reference proteome</keyword>
<evidence type="ECO:0000256" key="3">
    <source>
        <dbReference type="ARBA" id="ARBA00022737"/>
    </source>
</evidence>
<dbReference type="InterPro" id="IPR032675">
    <property type="entry name" value="LRR_dom_sf"/>
</dbReference>
<organism evidence="5 6">
    <name type="scientific">Iphiclides podalirius</name>
    <name type="common">scarce swallowtail</name>
    <dbReference type="NCBI Taxonomy" id="110791"/>
    <lineage>
        <taxon>Eukaryota</taxon>
        <taxon>Metazoa</taxon>
        <taxon>Ecdysozoa</taxon>
        <taxon>Arthropoda</taxon>
        <taxon>Hexapoda</taxon>
        <taxon>Insecta</taxon>
        <taxon>Pterygota</taxon>
        <taxon>Neoptera</taxon>
        <taxon>Endopterygota</taxon>
        <taxon>Lepidoptera</taxon>
        <taxon>Glossata</taxon>
        <taxon>Ditrysia</taxon>
        <taxon>Papilionoidea</taxon>
        <taxon>Papilionidae</taxon>
        <taxon>Papilioninae</taxon>
        <taxon>Iphiclides</taxon>
    </lineage>
</organism>
<feature type="non-terminal residue" evidence="5">
    <location>
        <position position="1"/>
    </location>
</feature>
<accession>A0ABN8IG95</accession>
<evidence type="ECO:0000256" key="4">
    <source>
        <dbReference type="SAM" id="Phobius"/>
    </source>
</evidence>
<name>A0ABN8IG95_9NEOP</name>
<evidence type="ECO:0008006" key="7">
    <source>
        <dbReference type="Google" id="ProtNLM"/>
    </source>
</evidence>
<dbReference type="InterPro" id="IPR003591">
    <property type="entry name" value="Leu-rich_rpt_typical-subtyp"/>
</dbReference>
<dbReference type="Pfam" id="PF00560">
    <property type="entry name" value="LRR_1"/>
    <property type="match status" value="1"/>
</dbReference>
<protein>
    <recommendedName>
        <fullName evidence="7">Chaoptin</fullName>
    </recommendedName>
</protein>
<dbReference type="Proteomes" id="UP000837857">
    <property type="component" value="Chromosome 23"/>
</dbReference>
<dbReference type="PROSITE" id="PS51450">
    <property type="entry name" value="LRR"/>
    <property type="match status" value="7"/>
</dbReference>
<reference evidence="5" key="1">
    <citation type="submission" date="2022-03" db="EMBL/GenBank/DDBJ databases">
        <authorList>
            <person name="Martin H S."/>
        </authorList>
    </citation>
    <scope>NUCLEOTIDE SEQUENCE</scope>
</reference>
<dbReference type="Pfam" id="PF13855">
    <property type="entry name" value="LRR_8"/>
    <property type="match status" value="7"/>
</dbReference>
<dbReference type="SMART" id="SM00365">
    <property type="entry name" value="LRR_SD22"/>
    <property type="match status" value="6"/>
</dbReference>
<evidence type="ECO:0000256" key="2">
    <source>
        <dbReference type="ARBA" id="ARBA00022729"/>
    </source>
</evidence>
<sequence length="1101" mass="122905">MNNCRSLAHHKNGPAYPCPKDSKSQLLYPCVCEKGTDTGLHIRCENVGLAVLSVGLGNIAGLGFPIERLELNECKITNLFGSLLHRSTVRVLHIIDTPIRTIDEYTFAGVNRTLQELYMVNTDITDFPKDAFKIMGNLSILSINGHQMKSLDKDIFAGSEAAGSLLRLHLPNGLLSDIPVEAFQNLKKLKTLDLHGNRLANLKRNQFKGMRDLELLDLSYNNITKLDGSHIGDLTKLGWCNASHNLIADIPRGMFARNTVIKVVHLDNNRLRKLDTNSFKGMRFLRRLYLQDNEIAEVGRGTFAAATRIGTVQLARNRIAKVDFQMFQQVKYAELIDLAENAIEVIERQAFTDLYQAVVNVSHNRLAAIEAGAFQNCNNLTALDLSHNRLAEVARHAFDATSYASLLDLSHNLFRDFSQIPIQNMSGIRVLNASYNLIEEVPKLAFPKLYELHTVDLSHNNISEIGNAVFQNLFSLRFLNLSDNSLERLRPGAFGSVPTLLQLRLERNRLRDVARPALAKLASCREIDVSHNRLDRIFQIPISLSELRMAHNEVAEVGGATWPGMNALLRLDLAHNRLGDSLRGDAFSALLTLQHLRLDANGLTAPPWEALNALSSLQYLYLQHNNITSLSRSAFGNLPTTFMIDLSHNQLSSVAPHSFRGLQQLLDLSLSANRLDHIPNEAFKGLVALRKLDLSHNNLEKIDNKTHGLLDDCLSLEMVNLSYNKFGFLSKKMFPSSPWVPYRLRTVDLSHNGIPVVTFDITLGTNTVRALNLSHNIINDIRNNVLGNLTSLEEIDLSNNQLKDLISRTSDTKFNLPENMRRMFLQNNSLEALPVESLEKAERLRLLDLRGNRLSGFAPRLVRKLRERGLRVRFDDNELQCDCLARPLKHHLERLRRSEAQQWAGLRCAAPPPLSGQALLQLDEERLQCVGVGVGADRDLSTEGGDAVYSLAAQPDLVFRDVQYTQASIEAHWLVASGEDVADTLVVVRDRDNSVLFSAELAYQLRSASVPVEGALLARLRAGARPELCLQPRSSGGAARRWHPAQCRPAPADFGAWPRRPSADKRRLRSGSALGLVGDSILITLCIFLGVCFRRLADLDV</sequence>
<feature type="transmembrane region" description="Helical" evidence="4">
    <location>
        <begin position="1073"/>
        <end position="1093"/>
    </location>
</feature>
<dbReference type="SMART" id="SM00369">
    <property type="entry name" value="LRR_TYP"/>
    <property type="match status" value="22"/>
</dbReference>
<keyword evidence="4" id="KW-0472">Membrane</keyword>
<gene>
    <name evidence="5" type="ORF">IPOD504_LOCUS9813</name>
</gene>
<dbReference type="SMART" id="SM00364">
    <property type="entry name" value="LRR_BAC"/>
    <property type="match status" value="6"/>
</dbReference>
<dbReference type="InterPro" id="IPR050328">
    <property type="entry name" value="Dev_Immune_Receptor"/>
</dbReference>
<evidence type="ECO:0000313" key="5">
    <source>
        <dbReference type="EMBL" id="CAH2056642.1"/>
    </source>
</evidence>
<dbReference type="PANTHER" id="PTHR24373">
    <property type="entry name" value="SLIT RELATED LEUCINE-RICH REPEAT NEURONAL PROTEIN"/>
    <property type="match status" value="1"/>
</dbReference>
<proteinExistence type="predicted"/>
<dbReference type="InterPro" id="IPR001611">
    <property type="entry name" value="Leu-rich_rpt"/>
</dbReference>
<keyword evidence="4" id="KW-0812">Transmembrane</keyword>
<keyword evidence="1" id="KW-0433">Leucine-rich repeat</keyword>
<dbReference type="PRINTS" id="PR00019">
    <property type="entry name" value="LEURICHRPT"/>
</dbReference>
<dbReference type="PANTHER" id="PTHR24373:SF391">
    <property type="entry name" value="AGAP006644-PA"/>
    <property type="match status" value="1"/>
</dbReference>
<keyword evidence="2" id="KW-0732">Signal</keyword>
<evidence type="ECO:0000256" key="1">
    <source>
        <dbReference type="ARBA" id="ARBA00022614"/>
    </source>
</evidence>
<keyword evidence="3" id="KW-0677">Repeat</keyword>
<dbReference type="EMBL" id="OW152835">
    <property type="protein sequence ID" value="CAH2056642.1"/>
    <property type="molecule type" value="Genomic_DNA"/>
</dbReference>
<dbReference type="Gene3D" id="3.80.10.10">
    <property type="entry name" value="Ribonuclease Inhibitor"/>
    <property type="match status" value="6"/>
</dbReference>
<keyword evidence="4" id="KW-1133">Transmembrane helix</keyword>
<evidence type="ECO:0000313" key="6">
    <source>
        <dbReference type="Proteomes" id="UP000837857"/>
    </source>
</evidence>